<name>A0ACC0X3N2_9ROSI</name>
<sequence length="183" mass="20813">MFNDSHVLSALSQHSSLKNLSLDYNQFRELNHFNVSRLSNLEFLSLSGNMFNNSILSYVSTLSSLKVLYVRNIGLKGTVDLEELDSLSNLEELYMGGNEIKKIVFSKGEISLRKLTWLGLNNMSISDGNSLLRTLGLFPSLKSLVFYDTNFSGAVITNDYFQFRIFNDWCRLLNNILSTFVLL</sequence>
<proteinExistence type="predicted"/>
<dbReference type="Proteomes" id="UP001163603">
    <property type="component" value="Chromosome 15"/>
</dbReference>
<protein>
    <submittedName>
        <fullName evidence="1">Uncharacterized protein</fullName>
    </submittedName>
</protein>
<organism evidence="1 2">
    <name type="scientific">Pistacia integerrima</name>
    <dbReference type="NCBI Taxonomy" id="434235"/>
    <lineage>
        <taxon>Eukaryota</taxon>
        <taxon>Viridiplantae</taxon>
        <taxon>Streptophyta</taxon>
        <taxon>Embryophyta</taxon>
        <taxon>Tracheophyta</taxon>
        <taxon>Spermatophyta</taxon>
        <taxon>Magnoliopsida</taxon>
        <taxon>eudicotyledons</taxon>
        <taxon>Gunneridae</taxon>
        <taxon>Pentapetalae</taxon>
        <taxon>rosids</taxon>
        <taxon>malvids</taxon>
        <taxon>Sapindales</taxon>
        <taxon>Anacardiaceae</taxon>
        <taxon>Pistacia</taxon>
    </lineage>
</organism>
<reference evidence="2" key="1">
    <citation type="journal article" date="2023" name="G3 (Bethesda)">
        <title>Genome assembly and association tests identify interacting loci associated with vigor, precocity, and sex in interspecific pistachio rootstocks.</title>
        <authorList>
            <person name="Palmer W."/>
            <person name="Jacygrad E."/>
            <person name="Sagayaradj S."/>
            <person name="Cavanaugh K."/>
            <person name="Han R."/>
            <person name="Bertier L."/>
            <person name="Beede B."/>
            <person name="Kafkas S."/>
            <person name="Golino D."/>
            <person name="Preece J."/>
            <person name="Michelmore R."/>
        </authorList>
    </citation>
    <scope>NUCLEOTIDE SEQUENCE [LARGE SCALE GENOMIC DNA]</scope>
</reference>
<gene>
    <name evidence="1" type="ORF">Pint_29209</name>
</gene>
<dbReference type="EMBL" id="CM047750">
    <property type="protein sequence ID" value="KAJ0008096.1"/>
    <property type="molecule type" value="Genomic_DNA"/>
</dbReference>
<keyword evidence="2" id="KW-1185">Reference proteome</keyword>
<accession>A0ACC0X3N2</accession>
<evidence type="ECO:0000313" key="2">
    <source>
        <dbReference type="Proteomes" id="UP001163603"/>
    </source>
</evidence>
<evidence type="ECO:0000313" key="1">
    <source>
        <dbReference type="EMBL" id="KAJ0008096.1"/>
    </source>
</evidence>
<comment type="caution">
    <text evidence="1">The sequence shown here is derived from an EMBL/GenBank/DDBJ whole genome shotgun (WGS) entry which is preliminary data.</text>
</comment>